<dbReference type="EMBL" id="CM003532">
    <property type="protein sequence ID" value="RCV29124.1"/>
    <property type="molecule type" value="Genomic_DNA"/>
</dbReference>
<protein>
    <recommendedName>
        <fullName evidence="2">KIB1-4 beta-propeller domain-containing protein</fullName>
    </recommendedName>
</protein>
<dbReference type="OrthoDB" id="689185at2759"/>
<dbReference type="Pfam" id="PF03478">
    <property type="entry name" value="Beta-prop_KIB1-4"/>
    <property type="match status" value="1"/>
</dbReference>
<dbReference type="InterPro" id="IPR005174">
    <property type="entry name" value="KIB1-4_b-propeller"/>
</dbReference>
<feature type="compositionally biased region" description="Low complexity" evidence="1">
    <location>
        <begin position="431"/>
        <end position="445"/>
    </location>
</feature>
<feature type="domain" description="KIB1-4 beta-propeller" evidence="2">
    <location>
        <begin position="132"/>
        <end position="346"/>
    </location>
</feature>
<sequence>MAGQSTMLSRAAAGKRACRSDASSSATPERRDWSLLDDRVIVHIGDRFLADNDLDYYNDFRAVCGRWRRATPDPKDGADPRFQPKAWAVRKHFGSPRLNSVVSMVNLKTCRFVTMEIPMLSNYRYINATDGGLLVLWEGGLPPWLTYRALVLNPFTGFKAYFVVPIFAAGIRAVAVDTSPLMLFASNLFNYVGWADLNSRHFELHRIQHPDFVADMRLFAGDIYVVNRHGSIISTANAIADGGRTQRSARTITINPTTTIRAAASVDYHLVESAGELLLVTRPTIAGQPVLVHKLDTINRVLEPVVSIGSRALFISEVRSFSIDASMFPTVEGGCIYFVEPLATVVKHGIIASSLRLVDQRKEDIVQFGFQGPGRLRPTGSGMGREREGGGRGGARSGRRAPSGAAAVRHGEGGREMEREAAYQRRGRSIAAATTAPVEATPPLH</sequence>
<reference evidence="3" key="1">
    <citation type="journal article" date="2012" name="Nat. Biotechnol.">
        <title>Reference genome sequence of the model plant Setaria.</title>
        <authorList>
            <person name="Bennetzen J.L."/>
            <person name="Schmutz J."/>
            <person name="Wang H."/>
            <person name="Percifield R."/>
            <person name="Hawkins J."/>
            <person name="Pontaroli A.C."/>
            <person name="Estep M."/>
            <person name="Feng L."/>
            <person name="Vaughn J.N."/>
            <person name="Grimwood J."/>
            <person name="Jenkins J."/>
            <person name="Barry K."/>
            <person name="Lindquist E."/>
            <person name="Hellsten U."/>
            <person name="Deshpande S."/>
            <person name="Wang X."/>
            <person name="Wu X."/>
            <person name="Mitros T."/>
            <person name="Triplett J."/>
            <person name="Yang X."/>
            <person name="Ye C.Y."/>
            <person name="Mauro-Herrera M."/>
            <person name="Wang L."/>
            <person name="Li P."/>
            <person name="Sharma M."/>
            <person name="Sharma R."/>
            <person name="Ronald P.C."/>
            <person name="Panaud O."/>
            <person name="Kellogg E.A."/>
            <person name="Brutnell T.P."/>
            <person name="Doust A.N."/>
            <person name="Tuskan G.A."/>
            <person name="Rokhsar D."/>
            <person name="Devos K.M."/>
        </authorList>
    </citation>
    <scope>NUCLEOTIDE SEQUENCE [LARGE SCALE GENOMIC DNA]</scope>
    <source>
        <strain evidence="3">Yugu1</strain>
    </source>
</reference>
<dbReference type="PANTHER" id="PTHR33165:SF30">
    <property type="entry name" value="DUF295 DOMAIN-CONTAINING PROTEIN"/>
    <property type="match status" value="1"/>
</dbReference>
<organism evidence="3">
    <name type="scientific">Setaria italica</name>
    <name type="common">Foxtail millet</name>
    <name type="synonym">Panicum italicum</name>
    <dbReference type="NCBI Taxonomy" id="4555"/>
    <lineage>
        <taxon>Eukaryota</taxon>
        <taxon>Viridiplantae</taxon>
        <taxon>Streptophyta</taxon>
        <taxon>Embryophyta</taxon>
        <taxon>Tracheophyta</taxon>
        <taxon>Spermatophyta</taxon>
        <taxon>Magnoliopsida</taxon>
        <taxon>Liliopsida</taxon>
        <taxon>Poales</taxon>
        <taxon>Poaceae</taxon>
        <taxon>PACMAD clade</taxon>
        <taxon>Panicoideae</taxon>
        <taxon>Panicodae</taxon>
        <taxon>Paniceae</taxon>
        <taxon>Cenchrinae</taxon>
        <taxon>Setaria</taxon>
    </lineage>
</organism>
<evidence type="ECO:0000256" key="1">
    <source>
        <dbReference type="SAM" id="MobiDB-lite"/>
    </source>
</evidence>
<feature type="compositionally biased region" description="Basic and acidic residues" evidence="1">
    <location>
        <begin position="409"/>
        <end position="423"/>
    </location>
</feature>
<evidence type="ECO:0000313" key="3">
    <source>
        <dbReference type="EMBL" id="RCV29124.1"/>
    </source>
</evidence>
<reference evidence="3" key="2">
    <citation type="submission" date="2015-07" db="EMBL/GenBank/DDBJ databases">
        <authorList>
            <person name="Noorani M."/>
        </authorList>
    </citation>
    <scope>NUCLEOTIDE SEQUENCE</scope>
    <source>
        <strain evidence="3">Yugu1</strain>
    </source>
</reference>
<proteinExistence type="predicted"/>
<dbReference type="AlphaFoldDB" id="A0A368RGE1"/>
<evidence type="ECO:0000259" key="2">
    <source>
        <dbReference type="Pfam" id="PF03478"/>
    </source>
</evidence>
<gene>
    <name evidence="3" type="ORF">SETIT_5G458700v2</name>
</gene>
<dbReference type="PANTHER" id="PTHR33165">
    <property type="entry name" value="F-BOX DOMAIN CONTAINING PROTEIN-LIKE-RELATED"/>
    <property type="match status" value="1"/>
</dbReference>
<feature type="region of interest" description="Disordered" evidence="1">
    <location>
        <begin position="370"/>
        <end position="445"/>
    </location>
</feature>
<accession>A0A368RGE1</accession>
<name>A0A368RGE1_SETIT</name>
<feature type="region of interest" description="Disordered" evidence="1">
    <location>
        <begin position="1"/>
        <end position="26"/>
    </location>
</feature>